<dbReference type="SUPFAM" id="SSF53448">
    <property type="entry name" value="Nucleotide-diphospho-sugar transferases"/>
    <property type="match status" value="1"/>
</dbReference>
<evidence type="ECO:0000256" key="6">
    <source>
        <dbReference type="ARBA" id="ARBA00023136"/>
    </source>
</evidence>
<dbReference type="InterPro" id="IPR051612">
    <property type="entry name" value="Teichoic_Acid_Biosynth"/>
</dbReference>
<dbReference type="Pfam" id="PF00535">
    <property type="entry name" value="Glycos_transf_2"/>
    <property type="match status" value="1"/>
</dbReference>
<dbReference type="PANTHER" id="PTHR37316:SF3">
    <property type="entry name" value="TEICHOIC ACID GLYCEROL-PHOSPHATE TRANSFERASE"/>
    <property type="match status" value="1"/>
</dbReference>
<sequence length="989" mass="111329">MPVPDVSVVVIVYNDADRLTTAVQSVLDQTLRGIEVLIVDDCSTDGSFAVAQQLASAHPDRVRALQLPENSGGCGAPRNHGVEHADGTYVMFLDSDDVLEPNACRNMLEAAERTGADLVSGMCVRVNVDSRNKKSTEWYPWLYDRTRTIESISELPDLLVFDTLSTNKCYRREFLLEAGLKFPVGIHYEDLLFSAQAYVAARRITLIPNRVYFWNVFEKAATKSISNRRHEIANFAHRMEIHRRVDELLEQKGLDDLKLHKDVKFLKHDLVLHLRDLPLLDEDYRHEFAEMANSYLGGIAPEAHERVQRIQAICAHLLAKEDWDNLMPAVDTLINRNKLSSPLTERDGRIYWCAEHLEDAEGRAALDVTEAGYHSRPISELFLRNQLTSYEDDGRGTVRLAGQIVNPLGRITPDTPLRGSLELRARRRSLQTFSFPLTSLRVAEEGLDWTADLDLARRLRPLGLIDAVWDLRLILNVDGATTRTRVTVGGVSLERAHALRVRPRLTRLVADRIEPATSKRGHLSFVLHAKGAAARLTHRALTQALRSPAADLAKTGARKALKARRDMNSGATKLRVYHEVFSKLPVRKGLVVFESHLGKQYSDSPRAIYEEMRRQGVEFEAVWAYAGKKPEGFPKDATLVQRWGWQYLRALAQAEFWVDNQGFPLKLTKRPKTTYIQTWHGSALKRMGFDETRLKMQTREEKAAYQEALDRFDHFLIRSEHDVRTLARAFRLRPEVLLRAGYPRNDALVAARRAEEGGAPRERGPLAKELGIPADKTVLMYAPTFRANANGSVRGFELPFDVEEFARRFGDRFVLLMRSHYLNHVVLPPSVRGRVIDVTGHHDVTQLMQLADGLITDYSSVMFDYALLDRPILFFAYDYDEYVNEARGTYFDLKEKAPGPFLRTPGELFEAIEGFKAADAEHRDARRQFAAEFGEYDQGDAARQIVDRFFGGTSAGVPAASPVTASVDSPTVAAAGSSADVQGVAHEGA</sequence>
<keyword evidence="3" id="KW-1003">Cell membrane</keyword>
<keyword evidence="6" id="KW-0472">Membrane</keyword>
<dbReference type="Gene3D" id="3.40.50.11820">
    <property type="match status" value="1"/>
</dbReference>
<evidence type="ECO:0000256" key="2">
    <source>
        <dbReference type="ARBA" id="ARBA00010488"/>
    </source>
</evidence>
<dbReference type="GO" id="GO:0019350">
    <property type="term" value="P:teichoic acid biosynthetic process"/>
    <property type="evidence" value="ECO:0007669"/>
    <property type="project" value="UniProtKB-KW"/>
</dbReference>
<dbReference type="InterPro" id="IPR043148">
    <property type="entry name" value="TagF_C"/>
</dbReference>
<evidence type="ECO:0000256" key="4">
    <source>
        <dbReference type="ARBA" id="ARBA00022679"/>
    </source>
</evidence>
<comment type="similarity">
    <text evidence="2">Belongs to the CDP-glycerol glycerophosphotransferase family.</text>
</comment>
<dbReference type="Gene3D" id="3.40.50.12580">
    <property type="match status" value="1"/>
</dbReference>
<evidence type="ECO:0000313" key="8">
    <source>
        <dbReference type="EMBL" id="ARF53413.1"/>
    </source>
</evidence>
<organism evidence="8 9">
    <name type="scientific">Streptomyces gilvosporeus</name>
    <dbReference type="NCBI Taxonomy" id="553510"/>
    <lineage>
        <taxon>Bacteria</taxon>
        <taxon>Bacillati</taxon>
        <taxon>Actinomycetota</taxon>
        <taxon>Actinomycetes</taxon>
        <taxon>Kitasatosporales</taxon>
        <taxon>Streptomycetaceae</taxon>
        <taxon>Streptomyces</taxon>
    </lineage>
</organism>
<dbReference type="EMBL" id="CP020569">
    <property type="protein sequence ID" value="ARF53413.1"/>
    <property type="molecule type" value="Genomic_DNA"/>
</dbReference>
<comment type="subcellular location">
    <subcellularLocation>
        <location evidence="1">Cell membrane</location>
        <topology evidence="1">Peripheral membrane protein</topology>
    </subcellularLocation>
</comment>
<evidence type="ECO:0000256" key="1">
    <source>
        <dbReference type="ARBA" id="ARBA00004202"/>
    </source>
</evidence>
<dbReference type="OrthoDB" id="3183633at2"/>
<dbReference type="Pfam" id="PF04464">
    <property type="entry name" value="Glyphos_transf"/>
    <property type="match status" value="1"/>
</dbReference>
<evidence type="ECO:0000256" key="3">
    <source>
        <dbReference type="ARBA" id="ARBA00022475"/>
    </source>
</evidence>
<name>A0A1V0TKI2_9ACTN</name>
<evidence type="ECO:0000256" key="5">
    <source>
        <dbReference type="ARBA" id="ARBA00022944"/>
    </source>
</evidence>
<reference evidence="8 9" key="1">
    <citation type="submission" date="2017-04" db="EMBL/GenBank/DDBJ databases">
        <title>Complete Genome Sequence of Streptomyces gilvosporeus F607, a Capable Producer of Natamycin.</title>
        <authorList>
            <person name="Zong G."/>
            <person name="Zhong C."/>
            <person name="Fu J."/>
            <person name="Qin R."/>
            <person name="Cao G."/>
        </authorList>
    </citation>
    <scope>NUCLEOTIDE SEQUENCE [LARGE SCALE GENOMIC DNA]</scope>
    <source>
        <strain evidence="8 9">F607</strain>
    </source>
</reference>
<dbReference type="InterPro" id="IPR043149">
    <property type="entry name" value="TagF_N"/>
</dbReference>
<accession>A0A1V0TKI2</accession>
<dbReference type="SUPFAM" id="SSF53756">
    <property type="entry name" value="UDP-Glycosyltransferase/glycogen phosphorylase"/>
    <property type="match status" value="1"/>
</dbReference>
<dbReference type="PANTHER" id="PTHR37316">
    <property type="entry name" value="TEICHOIC ACID GLYCEROL-PHOSPHATE PRIMASE"/>
    <property type="match status" value="1"/>
</dbReference>
<dbReference type="STRING" id="553510.B1H19_03845"/>
<dbReference type="AlphaFoldDB" id="A0A1V0TKI2"/>
<keyword evidence="5" id="KW-0777">Teichoic acid biosynthesis</keyword>
<dbReference type="Gene3D" id="3.90.550.10">
    <property type="entry name" value="Spore Coat Polysaccharide Biosynthesis Protein SpsA, Chain A"/>
    <property type="match status" value="1"/>
</dbReference>
<evidence type="ECO:0000259" key="7">
    <source>
        <dbReference type="Pfam" id="PF00535"/>
    </source>
</evidence>
<keyword evidence="4 8" id="KW-0808">Transferase</keyword>
<dbReference type="GO" id="GO:0005886">
    <property type="term" value="C:plasma membrane"/>
    <property type="evidence" value="ECO:0007669"/>
    <property type="project" value="UniProtKB-SubCell"/>
</dbReference>
<dbReference type="CDD" id="cd00761">
    <property type="entry name" value="Glyco_tranf_GTA_type"/>
    <property type="match status" value="1"/>
</dbReference>
<protein>
    <submittedName>
        <fullName evidence="8">CDP-glycerol--glycerophosphate glycerophosphotransferase</fullName>
    </submittedName>
</protein>
<dbReference type="InterPro" id="IPR029044">
    <property type="entry name" value="Nucleotide-diphossugar_trans"/>
</dbReference>
<dbReference type="Proteomes" id="UP000192726">
    <property type="component" value="Chromosome"/>
</dbReference>
<feature type="domain" description="Glycosyltransferase 2-like" evidence="7">
    <location>
        <begin position="7"/>
        <end position="173"/>
    </location>
</feature>
<dbReference type="GO" id="GO:0047355">
    <property type="term" value="F:CDP-glycerol glycerophosphotransferase activity"/>
    <property type="evidence" value="ECO:0007669"/>
    <property type="project" value="InterPro"/>
</dbReference>
<dbReference type="KEGG" id="sgv:B1H19_03845"/>
<evidence type="ECO:0000313" key="9">
    <source>
        <dbReference type="Proteomes" id="UP000192726"/>
    </source>
</evidence>
<dbReference type="InterPro" id="IPR001173">
    <property type="entry name" value="Glyco_trans_2-like"/>
</dbReference>
<gene>
    <name evidence="8" type="ORF">B1H19_03845</name>
</gene>
<proteinExistence type="inferred from homology"/>
<dbReference type="InterPro" id="IPR007554">
    <property type="entry name" value="Glycerophosphate_synth"/>
</dbReference>
<keyword evidence="9" id="KW-1185">Reference proteome</keyword>